<evidence type="ECO:0000313" key="2">
    <source>
        <dbReference type="EMBL" id="CDS19503.1"/>
    </source>
</evidence>
<dbReference type="EMBL" id="LK028579">
    <property type="protein sequence ID" value="CDS19503.1"/>
    <property type="molecule type" value="Genomic_DNA"/>
</dbReference>
<accession>A0A068WP96</accession>
<dbReference type="AlphaFoldDB" id="A0A068WP96"/>
<reference evidence="2" key="2">
    <citation type="submission" date="2014-06" db="EMBL/GenBank/DDBJ databases">
        <authorList>
            <person name="Aslett M."/>
        </authorList>
    </citation>
    <scope>NUCLEOTIDE SEQUENCE</scope>
</reference>
<evidence type="ECO:0000313" key="4">
    <source>
        <dbReference type="WBParaSite" id="EgrG_000481500"/>
    </source>
</evidence>
<evidence type="ECO:0000313" key="3">
    <source>
        <dbReference type="Proteomes" id="UP000492820"/>
    </source>
</evidence>
<organism evidence="2">
    <name type="scientific">Echinococcus granulosus</name>
    <name type="common">Hydatid tapeworm</name>
    <dbReference type="NCBI Taxonomy" id="6210"/>
    <lineage>
        <taxon>Eukaryota</taxon>
        <taxon>Metazoa</taxon>
        <taxon>Spiralia</taxon>
        <taxon>Lophotrochozoa</taxon>
        <taxon>Platyhelminthes</taxon>
        <taxon>Cestoda</taxon>
        <taxon>Eucestoda</taxon>
        <taxon>Cyclophyllidea</taxon>
        <taxon>Taeniidae</taxon>
        <taxon>Echinococcus</taxon>
        <taxon>Echinococcus granulosus group</taxon>
    </lineage>
</organism>
<dbReference type="Proteomes" id="UP000492820">
    <property type="component" value="Unassembled WGS sequence"/>
</dbReference>
<name>A0A068WP96_ECHGR</name>
<sequence>MRIETLPNGESLLPDDEEGSIGTCGTFDNSTYLFDMGELDAQQIPHVKIGDTEQFLQRCTPKQFDGMATRYTIQLVKLLGKQSLFTHGSIDGMISKKMVARTSQFLWLIQLAAQN</sequence>
<reference evidence="2 3" key="1">
    <citation type="journal article" date="2013" name="Nature">
        <title>The genomes of four tapeworm species reveal adaptations to parasitism.</title>
        <authorList>
            <person name="Tsai I.J."/>
            <person name="Zarowiecki M."/>
            <person name="Holroyd N."/>
            <person name="Garciarrubio A."/>
            <person name="Sanchez-Flores A."/>
            <person name="Brooks K.L."/>
            <person name="Tracey A."/>
            <person name="Bobes R.J."/>
            <person name="Fragoso G."/>
            <person name="Sciutto E."/>
            <person name="Aslett M."/>
            <person name="Beasley H."/>
            <person name="Bennett H.M."/>
            <person name="Cai J."/>
            <person name="Camicia F."/>
            <person name="Clark R."/>
            <person name="Cucher M."/>
            <person name="De Silva N."/>
            <person name="Day T.A."/>
            <person name="Deplazes P."/>
            <person name="Estrada K."/>
            <person name="Fernandez C."/>
            <person name="Holland P.W."/>
            <person name="Hou J."/>
            <person name="Hu S."/>
            <person name="Huckvale T."/>
            <person name="Hung S.S."/>
            <person name="Kamenetzky L."/>
            <person name="Keane J.A."/>
            <person name="Kiss F."/>
            <person name="Koziol U."/>
            <person name="Lambert O."/>
            <person name="Liu K."/>
            <person name="Luo X."/>
            <person name="Luo Y."/>
            <person name="Macchiaroli N."/>
            <person name="Nichol S."/>
            <person name="Paps J."/>
            <person name="Parkinson J."/>
            <person name="Pouchkina-Stantcheva N."/>
            <person name="Riddiford N."/>
            <person name="Rosenzvit M."/>
            <person name="Salinas G."/>
            <person name="Wasmuth J.D."/>
            <person name="Zamanian M."/>
            <person name="Zheng Y."/>
            <person name="Cai X."/>
            <person name="Soberon X."/>
            <person name="Olson P.D."/>
            <person name="Laclette J.P."/>
            <person name="Brehm K."/>
            <person name="Berriman M."/>
            <person name="Garciarrubio A."/>
            <person name="Bobes R.J."/>
            <person name="Fragoso G."/>
            <person name="Sanchez-Flores A."/>
            <person name="Estrada K."/>
            <person name="Cevallos M.A."/>
            <person name="Morett E."/>
            <person name="Gonzalez V."/>
            <person name="Portillo T."/>
            <person name="Ochoa-Leyva A."/>
            <person name="Jose M.V."/>
            <person name="Sciutto E."/>
            <person name="Landa A."/>
            <person name="Jimenez L."/>
            <person name="Valdes V."/>
            <person name="Carrero J.C."/>
            <person name="Larralde C."/>
            <person name="Morales-Montor J."/>
            <person name="Limon-Lason J."/>
            <person name="Soberon X."/>
            <person name="Laclette J.P."/>
        </authorList>
    </citation>
    <scope>NUCLEOTIDE SEQUENCE [LARGE SCALE GENOMIC DNA]</scope>
</reference>
<feature type="region of interest" description="Disordered" evidence="1">
    <location>
        <begin position="1"/>
        <end position="20"/>
    </location>
</feature>
<evidence type="ECO:0000256" key="1">
    <source>
        <dbReference type="SAM" id="MobiDB-lite"/>
    </source>
</evidence>
<proteinExistence type="predicted"/>
<protein>
    <submittedName>
        <fullName evidence="4">TAXi_C domain-containing protein</fullName>
    </submittedName>
</protein>
<reference evidence="4" key="3">
    <citation type="submission" date="2020-10" db="UniProtKB">
        <authorList>
            <consortium name="WormBaseParasite"/>
        </authorList>
    </citation>
    <scope>IDENTIFICATION</scope>
</reference>
<dbReference type="WBParaSite" id="EgrG_000481500">
    <property type="protein sequence ID" value="EgrG_000481500"/>
    <property type="gene ID" value="EgrG_000481500"/>
</dbReference>
<gene>
    <name evidence="2" type="ORF">EgrG_000481500</name>
</gene>